<evidence type="ECO:0000313" key="3">
    <source>
        <dbReference type="Proteomes" id="UP001068021"/>
    </source>
</evidence>
<comment type="caution">
    <text evidence="1">The sequence shown here is derived from an EMBL/GenBank/DDBJ whole genome shotgun (WGS) entry which is preliminary data.</text>
</comment>
<dbReference type="AlphaFoldDB" id="A0A9E5A233"/>
<dbReference type="EMBL" id="JAPVES010000030">
    <property type="protein sequence ID" value="MCZ3374205.1"/>
    <property type="molecule type" value="Genomic_DNA"/>
</dbReference>
<protein>
    <submittedName>
        <fullName evidence="1">Uncharacterized protein</fullName>
    </submittedName>
</protein>
<dbReference type="Proteomes" id="UP001074446">
    <property type="component" value="Unassembled WGS sequence"/>
</dbReference>
<accession>A0A9E5A233</accession>
<dbReference type="Proteomes" id="UP001068021">
    <property type="component" value="Unassembled WGS sequence"/>
</dbReference>
<keyword evidence="3" id="KW-1185">Reference proteome</keyword>
<dbReference type="EMBL" id="JAPVER010000020">
    <property type="protein sequence ID" value="MCZ3366650.1"/>
    <property type="molecule type" value="Genomic_DNA"/>
</dbReference>
<organism evidence="1 3">
    <name type="scientific">Methanobacterium veterum</name>
    <dbReference type="NCBI Taxonomy" id="408577"/>
    <lineage>
        <taxon>Archaea</taxon>
        <taxon>Methanobacteriati</taxon>
        <taxon>Methanobacteriota</taxon>
        <taxon>Methanomada group</taxon>
        <taxon>Methanobacteria</taxon>
        <taxon>Methanobacteriales</taxon>
        <taxon>Methanobacteriaceae</taxon>
        <taxon>Methanobacterium</taxon>
    </lineage>
</organism>
<evidence type="ECO:0000313" key="1">
    <source>
        <dbReference type="EMBL" id="MCZ3366650.1"/>
    </source>
</evidence>
<name>A0A9E5A233_9EURY</name>
<proteinExistence type="predicted"/>
<dbReference type="RefSeq" id="WP_048080937.1">
    <property type="nucleotide sequence ID" value="NZ_JAPVER010000020.1"/>
</dbReference>
<sequence>MLYTIGYNNDHWSCIEPVVLYVYEFAKQRGEPVKSSINEPIEKFLSERGFYKIKNMGSDYKKVYFYGKNANREVNDMASFVYAVVE</sequence>
<gene>
    <name evidence="2" type="ORF">O3H35_16265</name>
    <name evidence="1" type="ORF">O3H54_12240</name>
</gene>
<reference evidence="1" key="1">
    <citation type="submission" date="2022-12" db="EMBL/GenBank/DDBJ databases">
        <title>Reclassification of two methanogenic archaea species isolated from the Kolyma lowland permafrost.</title>
        <authorList>
            <person name="Trubitsyn V.E."/>
            <person name="Rivkina E.M."/>
            <person name="Shcherbakova V.A."/>
        </authorList>
    </citation>
    <scope>NUCLEOTIDE SEQUENCE</scope>
    <source>
        <strain evidence="1">M2</strain>
        <strain evidence="2">MK4</strain>
    </source>
</reference>
<evidence type="ECO:0000313" key="2">
    <source>
        <dbReference type="EMBL" id="MCZ3374205.1"/>
    </source>
</evidence>